<dbReference type="PANTHER" id="PTHR11547">
    <property type="entry name" value="ARGININE OR CREATINE KINASE"/>
    <property type="match status" value="1"/>
</dbReference>
<organism evidence="13">
    <name type="scientific">Echinostoma caproni</name>
    <dbReference type="NCBI Taxonomy" id="27848"/>
    <lineage>
        <taxon>Eukaryota</taxon>
        <taxon>Metazoa</taxon>
        <taxon>Spiralia</taxon>
        <taxon>Lophotrochozoa</taxon>
        <taxon>Platyhelminthes</taxon>
        <taxon>Trematoda</taxon>
        <taxon>Digenea</taxon>
        <taxon>Plagiorchiida</taxon>
        <taxon>Echinostomata</taxon>
        <taxon>Echinostomatoidea</taxon>
        <taxon>Echinostomatidae</taxon>
        <taxon>Echinostoma</taxon>
    </lineage>
</organism>
<keyword evidence="4 7" id="KW-0418">Kinase</keyword>
<dbReference type="Pfam" id="PF00217">
    <property type="entry name" value="ATP-gua_Ptrans"/>
    <property type="match status" value="1"/>
</dbReference>
<dbReference type="GO" id="GO:0005615">
    <property type="term" value="C:extracellular space"/>
    <property type="evidence" value="ECO:0007669"/>
    <property type="project" value="TreeGrafter"/>
</dbReference>
<keyword evidence="5 7" id="KW-0067">ATP-binding</keyword>
<comment type="caution">
    <text evidence="7">Lacks conserved residue(s) required for the propagation of feature annotation.</text>
</comment>
<feature type="domain" description="Phosphagen kinase N-terminal" evidence="9">
    <location>
        <begin position="980"/>
        <end position="1062"/>
    </location>
</feature>
<dbReference type="WBParaSite" id="ECPE_0000003101-mRNA-1">
    <property type="protein sequence ID" value="ECPE_0000003101-mRNA-1"/>
    <property type="gene ID" value="ECPE_0000003101"/>
</dbReference>
<evidence type="ECO:0000259" key="10">
    <source>
        <dbReference type="PROSITE" id="PS51510"/>
    </source>
</evidence>
<evidence type="ECO:0000259" key="9">
    <source>
        <dbReference type="PROSITE" id="PS51509"/>
    </source>
</evidence>
<protein>
    <submittedName>
        <fullName evidence="13">Protein kinase domain-containing protein</fullName>
    </submittedName>
</protein>
<sequence length="1335" mass="149588">MCWHRIFGCTVCSGKQNCIIRNQLVQCRPTELTYLEKSEEETVPTSGSGIVPPAVSPRNRISPIHCSVSEEKSNRKNTGVALLFCPMEEEVPNYSHSGDYESFHQSFGGPKEAMPVELLNDGVVCKHTDQTTGANSRPSTEINCLLTFNDNPGHQLASMNQVGDFPSQCDSCGSLLTPDSYNSGRHTHVAPSIPDVSSTIVPGDQPAPTSTTAGIRWTVYEQDNGYAGTFEENERFRPPVPTRFSLQLSSEGYPPLYRSESFYGEDARAGYTSTTHEIRWTQVEQEPTQSSDKYQSLTLPLPVCLNIIPPKWVEPHCCSLQPNSYDNSQTESAIPTFPDPFRMMDGKCLHTQELQPERIPDPFSLTSPIRSPTERTSTLNDPYVLLVTDEAPYATQTLNEFTWHGEHSNQVTLRHSSMLVDPVGYPRQGSTSMLVQYSPIHLPASICPASPSSSLSEYKFRCGRCEALAVQRQMIKHKYTQTTKKSPTNITCLPNVTLNFVLISPPIGSEPPPVSLRWGLAHEFREISWNSHISRHSFDQPMKKDAKLKLCASVFDSDLKRTALIGSERLAPLRIRQPPLPQPVKFVPFERLRPPVSSTNSKPMKGMKVAEISRIDVNELEEISLNNLSTGNSGESRSVSGARGVLNCTYVEVLIRRNLDCVASPACLNNSESRMIFNLLDRKLQSAIAMQFLACIDKTRKKALLNNESMGSCIPEGGDSEVVINRKAILTDEVPDSGIPGKLVDPQKTIQLPKCHSTLGICRKRACSGAYVFTQGPRHVKPPRQWMDHVRPEATCSEFQKVAAWKLEPSGIVLGGLINHDYHLQIVVSSNDGRLGAIFLQADALMSEMCKKGAMYTRKKCRIFDPRNQRENGLFGDSIRMFFRCPEIARLLSCDVEDMSVALGLEELGLSVFAVPKKNTFSGRQKWENVVMFTRDGRSSNGRNRLRQVVAGVKQLRMVAMELAKSRSNSNKRDIQPVEGVEYLFQRTMSSPKQLLNYTKLYLTKGMIEKLKDRSTIYEGSLAHCIRTTAYCPTYLYPRASDPDAYQLYGCLFDPILKAINCKSRSKLQQTPDYQLPGSLHAKLILPNVISYRVRFVRNVAGYGFPAVMSLNDYLMIEKMCKEVLLQWTEEGPGTWYPLADFQEQHPGLYSSLLKKNLLVPRKSAARKVSGVCRFWPEGRAIYIAPNICRDCDLVVQINGDDHLKVICVDWTGKQPNLAYARASKLMHWLDTRICFSRNSRWGFLSPVPENVGTGMQFSALVKFPNATKDPELFDRVCTKFQLQVRTNCSKGLSVLHNVFEIALQSTFGRTEAELAVNFLQGLTRICHLYVKQSA</sequence>
<dbReference type="OrthoDB" id="430219at2759"/>
<dbReference type="Gene3D" id="1.10.135.10">
    <property type="entry name" value="ATP:guanido phosphotransferase, N-terminal domain"/>
    <property type="match status" value="1"/>
</dbReference>
<reference evidence="13" key="1">
    <citation type="submission" date="2016-06" db="UniProtKB">
        <authorList>
            <consortium name="WormBaseParasite"/>
        </authorList>
    </citation>
    <scope>IDENTIFICATION</scope>
</reference>
<dbReference type="Pfam" id="PF02807">
    <property type="entry name" value="ATP-gua_PtransN"/>
    <property type="match status" value="1"/>
</dbReference>
<dbReference type="SUPFAM" id="SSF48034">
    <property type="entry name" value="Guanido kinase N-terminal domain"/>
    <property type="match status" value="1"/>
</dbReference>
<reference evidence="11 12" key="2">
    <citation type="submission" date="2018-11" db="EMBL/GenBank/DDBJ databases">
        <authorList>
            <consortium name="Pathogen Informatics"/>
        </authorList>
    </citation>
    <scope>NUCLEOTIDE SEQUENCE [LARGE SCALE GENOMIC DNA]</scope>
    <source>
        <strain evidence="11 12">Egypt</strain>
    </source>
</reference>
<feature type="binding site" evidence="7">
    <location>
        <begin position="1257"/>
        <end position="1261"/>
    </location>
    <ligand>
        <name>ATP</name>
        <dbReference type="ChEBI" id="CHEBI:30616"/>
    </ligand>
</feature>
<dbReference type="GO" id="GO:0005524">
    <property type="term" value="F:ATP binding"/>
    <property type="evidence" value="ECO:0007669"/>
    <property type="project" value="UniProtKB-UniRule"/>
</dbReference>
<feature type="domain" description="Phosphagen kinase C-terminal" evidence="10">
    <location>
        <begin position="1088"/>
        <end position="1333"/>
    </location>
</feature>
<comment type="similarity">
    <text evidence="1 6">Belongs to the ATP:guanido phosphotransferase family.</text>
</comment>
<dbReference type="InterPro" id="IPR000749">
    <property type="entry name" value="ATP-guanido_PTrfase"/>
</dbReference>
<dbReference type="SUPFAM" id="SSF55931">
    <property type="entry name" value="Glutamine synthetase/guanido kinase"/>
    <property type="match status" value="1"/>
</dbReference>
<accession>A0A182ZZ97</accession>
<dbReference type="EMBL" id="UZAN01000066">
    <property type="protein sequence ID" value="VDP14892.1"/>
    <property type="molecule type" value="Genomic_DNA"/>
</dbReference>
<dbReference type="PROSITE" id="PS51510">
    <property type="entry name" value="PHOSPHAGEN_KINASE_C"/>
    <property type="match status" value="1"/>
</dbReference>
<feature type="binding site" evidence="7">
    <location>
        <begin position="1091"/>
        <end position="1095"/>
    </location>
    <ligand>
        <name>ATP</name>
        <dbReference type="ChEBI" id="CHEBI:30616"/>
    </ligand>
</feature>
<evidence type="ECO:0000256" key="6">
    <source>
        <dbReference type="PROSITE-ProRule" id="PRU00842"/>
    </source>
</evidence>
<dbReference type="PANTHER" id="PTHR11547:SF38">
    <property type="entry name" value="ARGININE KINASE 1-RELATED"/>
    <property type="match status" value="1"/>
</dbReference>
<evidence type="ECO:0000256" key="1">
    <source>
        <dbReference type="ARBA" id="ARBA00006798"/>
    </source>
</evidence>
<evidence type="ECO:0000313" key="11">
    <source>
        <dbReference type="EMBL" id="VDP14892.1"/>
    </source>
</evidence>
<dbReference type="InterPro" id="IPR036802">
    <property type="entry name" value="ATP-guanido_PTrfase_N_sf"/>
</dbReference>
<keyword evidence="2 7" id="KW-0808">Transferase</keyword>
<evidence type="ECO:0000256" key="3">
    <source>
        <dbReference type="ARBA" id="ARBA00022741"/>
    </source>
</evidence>
<dbReference type="InterPro" id="IPR022413">
    <property type="entry name" value="ATP-guanido_PTrfase_N"/>
</dbReference>
<gene>
    <name evidence="11" type="ORF">ECPE_LOCUS32</name>
</gene>
<evidence type="ECO:0000256" key="5">
    <source>
        <dbReference type="ARBA" id="ARBA00022840"/>
    </source>
</evidence>
<name>A0A182ZZ97_9TREM</name>
<dbReference type="PROSITE" id="PS51509">
    <property type="entry name" value="PHOSPHAGEN_KINASE_N"/>
    <property type="match status" value="1"/>
</dbReference>
<dbReference type="GO" id="GO:0046314">
    <property type="term" value="P:phosphocreatine biosynthetic process"/>
    <property type="evidence" value="ECO:0007669"/>
    <property type="project" value="InterPro"/>
</dbReference>
<dbReference type="InterPro" id="IPR014746">
    <property type="entry name" value="Gln_synth/guanido_kin_cat_dom"/>
</dbReference>
<evidence type="ECO:0000256" key="8">
    <source>
        <dbReference type="SAM" id="MobiDB-lite"/>
    </source>
</evidence>
<keyword evidence="3 7" id="KW-0547">Nucleotide-binding</keyword>
<dbReference type="InterPro" id="IPR022414">
    <property type="entry name" value="ATP-guanido_PTrfase_cat"/>
</dbReference>
<feature type="region of interest" description="Disordered" evidence="8">
    <location>
        <begin position="192"/>
        <end position="211"/>
    </location>
</feature>
<feature type="binding site" evidence="7">
    <location>
        <begin position="1286"/>
        <end position="1291"/>
    </location>
    <ligand>
        <name>ATP</name>
        <dbReference type="ChEBI" id="CHEBI:30616"/>
    </ligand>
</feature>
<dbReference type="GO" id="GO:0004111">
    <property type="term" value="F:creatine kinase activity"/>
    <property type="evidence" value="ECO:0007669"/>
    <property type="project" value="InterPro"/>
</dbReference>
<keyword evidence="12" id="KW-1185">Reference proteome</keyword>
<evidence type="ECO:0000313" key="13">
    <source>
        <dbReference type="WBParaSite" id="ECPE_0000003101-mRNA-1"/>
    </source>
</evidence>
<evidence type="ECO:0000256" key="7">
    <source>
        <dbReference type="PROSITE-ProRule" id="PRU00843"/>
    </source>
</evidence>
<proteinExistence type="inferred from homology"/>
<evidence type="ECO:0000313" key="12">
    <source>
        <dbReference type="Proteomes" id="UP000272942"/>
    </source>
</evidence>
<evidence type="ECO:0000256" key="4">
    <source>
        <dbReference type="ARBA" id="ARBA00022777"/>
    </source>
</evidence>
<dbReference type="Gene3D" id="3.30.590.10">
    <property type="entry name" value="Glutamine synthetase/guanido kinase, catalytic domain"/>
    <property type="match status" value="1"/>
</dbReference>
<evidence type="ECO:0000256" key="2">
    <source>
        <dbReference type="ARBA" id="ARBA00022679"/>
    </source>
</evidence>
<dbReference type="Proteomes" id="UP000272942">
    <property type="component" value="Unassembled WGS sequence"/>
</dbReference>